<dbReference type="STRING" id="51670.SAMN04488557_1474"/>
<evidence type="ECO:0000256" key="3">
    <source>
        <dbReference type="ARBA" id="ARBA00023163"/>
    </source>
</evidence>
<dbReference type="PANTHER" id="PTHR43130:SF3">
    <property type="entry name" value="HTH-TYPE TRANSCRIPTIONAL REGULATOR RV1931C"/>
    <property type="match status" value="1"/>
</dbReference>
<accession>A0A1I7NBU5</accession>
<organism evidence="6 7">
    <name type="scientific">Hyphomicrobium facile</name>
    <dbReference type="NCBI Taxonomy" id="51670"/>
    <lineage>
        <taxon>Bacteria</taxon>
        <taxon>Pseudomonadati</taxon>
        <taxon>Pseudomonadota</taxon>
        <taxon>Alphaproteobacteria</taxon>
        <taxon>Hyphomicrobiales</taxon>
        <taxon>Hyphomicrobiaceae</taxon>
        <taxon>Hyphomicrobium</taxon>
    </lineage>
</organism>
<dbReference type="RefSeq" id="WP_092866642.1">
    <property type="nucleotide sequence ID" value="NZ_FPCH01000002.1"/>
</dbReference>
<dbReference type="SMART" id="SM00342">
    <property type="entry name" value="HTH_ARAC"/>
    <property type="match status" value="1"/>
</dbReference>
<dbReference type="Pfam" id="PF01965">
    <property type="entry name" value="DJ-1_PfpI"/>
    <property type="match status" value="1"/>
</dbReference>
<evidence type="ECO:0000256" key="2">
    <source>
        <dbReference type="ARBA" id="ARBA00023125"/>
    </source>
</evidence>
<dbReference type="InterPro" id="IPR002818">
    <property type="entry name" value="DJ-1/PfpI"/>
</dbReference>
<evidence type="ECO:0000259" key="5">
    <source>
        <dbReference type="PROSITE" id="PS01124"/>
    </source>
</evidence>
<gene>
    <name evidence="6" type="ORF">SAMN04488557_1474</name>
</gene>
<dbReference type="InterPro" id="IPR009057">
    <property type="entry name" value="Homeodomain-like_sf"/>
</dbReference>
<dbReference type="AlphaFoldDB" id="A0A1I7NBU5"/>
<dbReference type="Gene3D" id="3.40.50.880">
    <property type="match status" value="1"/>
</dbReference>
<reference evidence="7" key="1">
    <citation type="submission" date="2016-10" db="EMBL/GenBank/DDBJ databases">
        <authorList>
            <person name="Varghese N."/>
            <person name="Submissions S."/>
        </authorList>
    </citation>
    <scope>NUCLEOTIDE SEQUENCE [LARGE SCALE GENOMIC DNA]</scope>
    <source>
        <strain evidence="7">DSM 1565</strain>
    </source>
</reference>
<dbReference type="CDD" id="cd03136">
    <property type="entry name" value="GATase1_AraC_ArgR_like"/>
    <property type="match status" value="1"/>
</dbReference>
<evidence type="ECO:0000256" key="1">
    <source>
        <dbReference type="ARBA" id="ARBA00023015"/>
    </source>
</evidence>
<dbReference type="InterPro" id="IPR018060">
    <property type="entry name" value="HTH_AraC"/>
</dbReference>
<evidence type="ECO:0000313" key="6">
    <source>
        <dbReference type="EMBL" id="SFV32053.1"/>
    </source>
</evidence>
<dbReference type="OrthoDB" id="9793400at2"/>
<dbReference type="SUPFAM" id="SSF52317">
    <property type="entry name" value="Class I glutamine amidotransferase-like"/>
    <property type="match status" value="1"/>
</dbReference>
<dbReference type="SUPFAM" id="SSF46689">
    <property type="entry name" value="Homeodomain-like"/>
    <property type="match status" value="2"/>
</dbReference>
<dbReference type="InterPro" id="IPR052158">
    <property type="entry name" value="INH-QAR"/>
</dbReference>
<proteinExistence type="predicted"/>
<keyword evidence="3" id="KW-0804">Transcription</keyword>
<dbReference type="GO" id="GO:0003700">
    <property type="term" value="F:DNA-binding transcription factor activity"/>
    <property type="evidence" value="ECO:0007669"/>
    <property type="project" value="InterPro"/>
</dbReference>
<keyword evidence="2 6" id="KW-0238">DNA-binding</keyword>
<keyword evidence="7" id="KW-1185">Reference proteome</keyword>
<keyword evidence="1" id="KW-0805">Transcription regulation</keyword>
<dbReference type="InterPro" id="IPR018062">
    <property type="entry name" value="HTH_AraC-typ_CS"/>
</dbReference>
<dbReference type="EMBL" id="FPCH01000002">
    <property type="protein sequence ID" value="SFV32053.1"/>
    <property type="molecule type" value="Genomic_DNA"/>
</dbReference>
<evidence type="ECO:0000256" key="4">
    <source>
        <dbReference type="SAM" id="MobiDB-lite"/>
    </source>
</evidence>
<dbReference type="PROSITE" id="PS00041">
    <property type="entry name" value="HTH_ARAC_FAMILY_1"/>
    <property type="match status" value="1"/>
</dbReference>
<name>A0A1I7NBU5_9HYPH</name>
<dbReference type="PANTHER" id="PTHR43130">
    <property type="entry name" value="ARAC-FAMILY TRANSCRIPTIONAL REGULATOR"/>
    <property type="match status" value="1"/>
</dbReference>
<dbReference type="Pfam" id="PF12833">
    <property type="entry name" value="HTH_18"/>
    <property type="match status" value="1"/>
</dbReference>
<evidence type="ECO:0000313" key="7">
    <source>
        <dbReference type="Proteomes" id="UP000199423"/>
    </source>
</evidence>
<dbReference type="PROSITE" id="PS01124">
    <property type="entry name" value="HTH_ARAC_FAMILY_2"/>
    <property type="match status" value="1"/>
</dbReference>
<dbReference type="GO" id="GO:0043565">
    <property type="term" value="F:sequence-specific DNA binding"/>
    <property type="evidence" value="ECO:0007669"/>
    <property type="project" value="InterPro"/>
</dbReference>
<dbReference type="Gene3D" id="1.10.10.60">
    <property type="entry name" value="Homeodomain-like"/>
    <property type="match status" value="2"/>
</dbReference>
<sequence length="347" mass="38696">MNEVPAKLSAIRRIGFLTLDEYTMIAVSSAIEVLRMANRLSGQTHYSWTILTLDGRPVPSSNGMSYSSAATYDAADDLDMVLVCGGTNVANFVNDKVVNLLRRIARDGVVLGGLCTGTYALVKSGLLDGYKCTIHWENMAGLREFHSRVNFQEELFVIDRDRMTCTGGIAPIDMMLALVRSSFGKTLVAEISNQFILERVRDGYDRQHIPLAARLGFNHGALVDIAALMEANFEEPLSAVELAKLAGLSLRQVQRMFQETLDTTPTKYYLQLRLRRARELLLQSQMSITQISVSCGFQSTCHFSKSYRALYGRTPRSERQPQKSEPPAFNTSPALRRETSRARLPSI</sequence>
<dbReference type="InterPro" id="IPR029062">
    <property type="entry name" value="Class_I_gatase-like"/>
</dbReference>
<dbReference type="Proteomes" id="UP000199423">
    <property type="component" value="Unassembled WGS sequence"/>
</dbReference>
<protein>
    <submittedName>
        <fullName evidence="6">Transcriptional regulator GlxA family, contains an amidase domain and an AraC-type DNA-binding HTH domain</fullName>
    </submittedName>
</protein>
<feature type="region of interest" description="Disordered" evidence="4">
    <location>
        <begin position="313"/>
        <end position="347"/>
    </location>
</feature>
<feature type="domain" description="HTH araC/xylS-type" evidence="5">
    <location>
        <begin position="223"/>
        <end position="321"/>
    </location>
</feature>